<keyword evidence="7" id="KW-0961">Cell wall biogenesis/degradation</keyword>
<dbReference type="Gene3D" id="2.160.20.10">
    <property type="entry name" value="Single-stranded right-handed beta-helix, Pectin lyase-like"/>
    <property type="match status" value="2"/>
</dbReference>
<keyword evidence="6 9" id="KW-0326">Glycosidase</keyword>
<feature type="transmembrane region" description="Helical" evidence="10">
    <location>
        <begin position="68"/>
        <end position="90"/>
    </location>
</feature>
<comment type="similarity">
    <text evidence="2 9">Belongs to the glycosyl hydrolase 28 family.</text>
</comment>
<dbReference type="SMART" id="SM00710">
    <property type="entry name" value="PbH1"/>
    <property type="match status" value="4"/>
</dbReference>
<evidence type="ECO:0000256" key="7">
    <source>
        <dbReference type="ARBA" id="ARBA00023316"/>
    </source>
</evidence>
<reference evidence="11" key="1">
    <citation type="journal article" date="2019" name="Nat. Commun.">
        <title>Genome-wide association mapping of date palm fruit traits.</title>
        <authorList>
            <person name="Hazzouri K.M."/>
            <person name="Gros-Balthazard M."/>
            <person name="Flowers J.M."/>
            <person name="Copetti D."/>
            <person name="Lemansour A."/>
            <person name="Lebrun M."/>
            <person name="Masmoudi K."/>
            <person name="Ferrand S."/>
            <person name="Dhar M.I."/>
            <person name="Fresquez Z.A."/>
            <person name="Rosas U."/>
            <person name="Zhang J."/>
            <person name="Talag J."/>
            <person name="Lee S."/>
            <person name="Kudrna D."/>
            <person name="Powell R.F."/>
            <person name="Leitch I.J."/>
            <person name="Krueger R.R."/>
            <person name="Wing R.A."/>
            <person name="Amiri K.M.A."/>
            <person name="Purugganan M.D."/>
        </authorList>
    </citation>
    <scope>NUCLEOTIDE SEQUENCE [LARGE SCALE GENOMIC DNA]</scope>
    <source>
        <strain evidence="11">cv. Khalas</strain>
    </source>
</reference>
<evidence type="ECO:0000313" key="12">
    <source>
        <dbReference type="RefSeq" id="XP_038980525.1"/>
    </source>
</evidence>
<dbReference type="GO" id="GO:0004650">
    <property type="term" value="F:polygalacturonase activity"/>
    <property type="evidence" value="ECO:0007669"/>
    <property type="project" value="InterPro"/>
</dbReference>
<keyword evidence="11" id="KW-1185">Reference proteome</keyword>
<evidence type="ECO:0000256" key="4">
    <source>
        <dbReference type="ARBA" id="ARBA00022525"/>
    </source>
</evidence>
<evidence type="ECO:0000313" key="11">
    <source>
        <dbReference type="Proteomes" id="UP000228380"/>
    </source>
</evidence>
<evidence type="ECO:0000256" key="3">
    <source>
        <dbReference type="ARBA" id="ARBA00022512"/>
    </source>
</evidence>
<dbReference type="GeneID" id="103699228"/>
<evidence type="ECO:0000256" key="9">
    <source>
        <dbReference type="RuleBase" id="RU361169"/>
    </source>
</evidence>
<dbReference type="GO" id="GO:0071555">
    <property type="term" value="P:cell wall organization"/>
    <property type="evidence" value="ECO:0007669"/>
    <property type="project" value="UniProtKB-KW"/>
</dbReference>
<keyword evidence="5 9" id="KW-0378">Hydrolase</keyword>
<dbReference type="GO" id="GO:0005975">
    <property type="term" value="P:carbohydrate metabolic process"/>
    <property type="evidence" value="ECO:0007669"/>
    <property type="project" value="InterPro"/>
</dbReference>
<dbReference type="InterPro" id="IPR011050">
    <property type="entry name" value="Pectin_lyase_fold/virulence"/>
</dbReference>
<dbReference type="PROSITE" id="PS00502">
    <property type="entry name" value="POLYGALACTURONASE"/>
    <property type="match status" value="1"/>
</dbReference>
<dbReference type="InterPro" id="IPR006626">
    <property type="entry name" value="PbH1"/>
</dbReference>
<evidence type="ECO:0000256" key="1">
    <source>
        <dbReference type="ARBA" id="ARBA00004191"/>
    </source>
</evidence>
<keyword evidence="10" id="KW-1133">Transmembrane helix</keyword>
<name>A0A8B9A1P5_PHODC</name>
<dbReference type="AlphaFoldDB" id="A0A8B9A1P5"/>
<evidence type="ECO:0000256" key="2">
    <source>
        <dbReference type="ARBA" id="ARBA00008834"/>
    </source>
</evidence>
<evidence type="ECO:0000256" key="10">
    <source>
        <dbReference type="SAM" id="Phobius"/>
    </source>
</evidence>
<keyword evidence="10" id="KW-0472">Membrane</keyword>
<keyword evidence="10" id="KW-0812">Transmembrane</keyword>
<protein>
    <submittedName>
        <fullName evidence="12">Polygalacturonase ADPG1-like</fullName>
    </submittedName>
</protein>
<comment type="subcellular location">
    <subcellularLocation>
        <location evidence="1">Secreted</location>
        <location evidence="1">Cell wall</location>
    </subcellularLocation>
</comment>
<proteinExistence type="inferred from homology"/>
<dbReference type="Pfam" id="PF00295">
    <property type="entry name" value="Glyco_hydro_28"/>
    <property type="match status" value="2"/>
</dbReference>
<accession>A0A8B9A1P5</accession>
<keyword evidence="3" id="KW-0134">Cell wall</keyword>
<sequence>MGMKTSAVQVSDVQFDKVAGSSADDKAIVLRCSKSKACTDITLANVNITSANPKEPATAFCFNGSVRAFTFLLFASLAVGVLSGPIYNVIDKGAKGDGKTDDAQALTDTWNAACSDSKAPTFLIPSGYTFLAHQLYFRGPCKSYINVQVDGTIMSPYKIRAVRENHWISFVGIEGITINGTGYIDGQGAVWYDCRAKQKCKNGPTAFVVRKCTHVNLKGLNFKNSPMMHLTIQRSFVVSVSGITITAPEDSPNTDGIHVQRSRHIQISHSVIGTGDDCISIETNTKDVNISHVRCGPGHGISIGSLGEDNSEAKVEGIRVSHCQFNGTTNGVRIKTCQTSAVQVSDVRYVDLVGSSATDEAILIKCSQSHPCTDIVLDNVRLKSADPRRNITNFCFNAFGTKKHPIVPALSCLTPN</sequence>
<evidence type="ECO:0000256" key="5">
    <source>
        <dbReference type="ARBA" id="ARBA00022801"/>
    </source>
</evidence>
<feature type="active site" evidence="8">
    <location>
        <position position="299"/>
    </location>
</feature>
<dbReference type="PANTHER" id="PTHR31375">
    <property type="match status" value="1"/>
</dbReference>
<evidence type="ECO:0000256" key="8">
    <source>
        <dbReference type="PROSITE-ProRule" id="PRU10052"/>
    </source>
</evidence>
<keyword evidence="4" id="KW-0964">Secreted</keyword>
<dbReference type="InterPro" id="IPR000743">
    <property type="entry name" value="Glyco_hydro_28"/>
</dbReference>
<dbReference type="Proteomes" id="UP000228380">
    <property type="component" value="Chromosome 1"/>
</dbReference>
<dbReference type="SUPFAM" id="SSF51126">
    <property type="entry name" value="Pectin lyase-like"/>
    <property type="match status" value="2"/>
</dbReference>
<reference evidence="12" key="2">
    <citation type="submission" date="2025-08" db="UniProtKB">
        <authorList>
            <consortium name="RefSeq"/>
        </authorList>
    </citation>
    <scope>IDENTIFICATION</scope>
    <source>
        <tissue evidence="12">Young leaves</tissue>
    </source>
</reference>
<dbReference type="KEGG" id="pda:103699228"/>
<dbReference type="InterPro" id="IPR012334">
    <property type="entry name" value="Pectin_lyas_fold"/>
</dbReference>
<organism evidence="11 12">
    <name type="scientific">Phoenix dactylifera</name>
    <name type="common">Date palm</name>
    <dbReference type="NCBI Taxonomy" id="42345"/>
    <lineage>
        <taxon>Eukaryota</taxon>
        <taxon>Viridiplantae</taxon>
        <taxon>Streptophyta</taxon>
        <taxon>Embryophyta</taxon>
        <taxon>Tracheophyta</taxon>
        <taxon>Spermatophyta</taxon>
        <taxon>Magnoliopsida</taxon>
        <taxon>Liliopsida</taxon>
        <taxon>Arecaceae</taxon>
        <taxon>Coryphoideae</taxon>
        <taxon>Phoeniceae</taxon>
        <taxon>Phoenix</taxon>
    </lineage>
</organism>
<gene>
    <name evidence="12" type="primary">LOC103699228</name>
</gene>
<dbReference type="RefSeq" id="XP_038980525.1">
    <property type="nucleotide sequence ID" value="XM_039124597.1"/>
</dbReference>
<dbReference type="OrthoDB" id="187139at2759"/>
<evidence type="ECO:0000256" key="6">
    <source>
        <dbReference type="ARBA" id="ARBA00023295"/>
    </source>
</evidence>